<dbReference type="CDD" id="cd17044">
    <property type="entry name" value="Ubl_TBCE"/>
    <property type="match status" value="1"/>
</dbReference>
<dbReference type="InterPro" id="IPR000626">
    <property type="entry name" value="Ubiquitin-like_dom"/>
</dbReference>
<dbReference type="SUPFAM" id="SSF54236">
    <property type="entry name" value="Ubiquitin-like"/>
    <property type="match status" value="1"/>
</dbReference>
<keyword evidence="3" id="KW-1185">Reference proteome</keyword>
<proteinExistence type="predicted"/>
<dbReference type="InterPro" id="IPR029071">
    <property type="entry name" value="Ubiquitin-like_domsf"/>
</dbReference>
<dbReference type="OrthoDB" id="5273213at2759"/>
<comment type="caution">
    <text evidence="2">The sequence shown here is derived from an EMBL/GenBank/DDBJ whole genome shotgun (WGS) entry which is preliminary data.</text>
</comment>
<dbReference type="Proteomes" id="UP000708148">
    <property type="component" value="Unassembled WGS sequence"/>
</dbReference>
<dbReference type="AlphaFoldDB" id="A0A8S1J2F5"/>
<dbReference type="EMBL" id="CAJHUC010001136">
    <property type="protein sequence ID" value="CAD7699927.1"/>
    <property type="molecule type" value="Genomic_DNA"/>
</dbReference>
<evidence type="ECO:0000313" key="2">
    <source>
        <dbReference type="EMBL" id="CAD7699927.1"/>
    </source>
</evidence>
<reference evidence="2" key="1">
    <citation type="submission" date="2020-12" db="EMBL/GenBank/DDBJ databases">
        <authorList>
            <person name="Iha C."/>
        </authorList>
    </citation>
    <scope>NUCLEOTIDE SEQUENCE</scope>
</reference>
<name>A0A8S1J2F5_9CHLO</name>
<gene>
    <name evidence="2" type="ORF">OSTQU699_LOCUS5286</name>
</gene>
<protein>
    <recommendedName>
        <fullName evidence="1">Ubiquitin-like domain-containing protein</fullName>
    </recommendedName>
</protein>
<evidence type="ECO:0000259" key="1">
    <source>
        <dbReference type="Pfam" id="PF14560"/>
    </source>
</evidence>
<sequence length="259" mass="28431">MTALQAEMQNKMGISHRLFLLVACATSARLDLVSLDGQAHVTTLNCKGRCHPKELILLLPFGCNGRFMSCPWPNLQQHIFHGFAGTWLVLQIIARIARLTLLNGATVTPIERFDCELRYMSLAHRDTLSSATPNGIDPELHPRMAELLEKHGPVCTRGNVAASTGTLQDSVVQVSLTCVAASVAKSMGTVTKRLPASMTLANLKRLAEKLFKLDVAKMALYMKTSSSPMPESMPDLDSLQLCDFDIQDGQEILVEERQA</sequence>
<feature type="domain" description="Ubiquitin-like" evidence="1">
    <location>
        <begin position="188"/>
        <end position="257"/>
    </location>
</feature>
<organism evidence="2 3">
    <name type="scientific">Ostreobium quekettii</name>
    <dbReference type="NCBI Taxonomy" id="121088"/>
    <lineage>
        <taxon>Eukaryota</taxon>
        <taxon>Viridiplantae</taxon>
        <taxon>Chlorophyta</taxon>
        <taxon>core chlorophytes</taxon>
        <taxon>Ulvophyceae</taxon>
        <taxon>TCBD clade</taxon>
        <taxon>Bryopsidales</taxon>
        <taxon>Ostreobineae</taxon>
        <taxon>Ostreobiaceae</taxon>
        <taxon>Ostreobium</taxon>
    </lineage>
</organism>
<dbReference type="InterPro" id="IPR044079">
    <property type="entry name" value="Ubl_TBCE"/>
</dbReference>
<dbReference type="Gene3D" id="3.10.20.90">
    <property type="entry name" value="Phosphatidylinositol 3-kinase Catalytic Subunit, Chain A, domain 1"/>
    <property type="match status" value="1"/>
</dbReference>
<accession>A0A8S1J2F5</accession>
<dbReference type="Pfam" id="PF14560">
    <property type="entry name" value="Ubiquitin_2"/>
    <property type="match status" value="1"/>
</dbReference>
<evidence type="ECO:0000313" key="3">
    <source>
        <dbReference type="Proteomes" id="UP000708148"/>
    </source>
</evidence>